<comment type="caution">
    <text evidence="2">The sequence shown here is derived from an EMBL/GenBank/DDBJ whole genome shotgun (WGS) entry which is preliminary data.</text>
</comment>
<sequence>MNECELLATCGFFQKYQSSLDMACRGFVKTYCRGEKMDECRRKEYRRQHGKSPHDDMLPTGQMMPREYQQSAR</sequence>
<dbReference type="Proteomes" id="UP000324159">
    <property type="component" value="Unassembled WGS sequence"/>
</dbReference>
<protein>
    <submittedName>
        <fullName evidence="2">Uncharacterized protein</fullName>
    </submittedName>
</protein>
<feature type="region of interest" description="Disordered" evidence="1">
    <location>
        <begin position="43"/>
        <end position="73"/>
    </location>
</feature>
<gene>
    <name evidence="2" type="ORF">EDC39_1226</name>
</gene>
<dbReference type="OrthoDB" id="6198376at2"/>
<dbReference type="RefSeq" id="WP_148897202.1">
    <property type="nucleotide sequence ID" value="NZ_VNIB01000022.1"/>
</dbReference>
<reference evidence="2 3" key="1">
    <citation type="submission" date="2019-07" db="EMBL/GenBank/DDBJ databases">
        <title>Genomic Encyclopedia of Type Strains, Phase IV (KMG-IV): sequencing the most valuable type-strain genomes for metagenomic binning, comparative biology and taxonomic classification.</title>
        <authorList>
            <person name="Goeker M."/>
        </authorList>
    </citation>
    <scope>NUCLEOTIDE SEQUENCE [LARGE SCALE GENOMIC DNA]</scope>
    <source>
        <strain evidence="2 3">SS015</strain>
    </source>
</reference>
<dbReference type="AlphaFoldDB" id="A0A5D3WE88"/>
<evidence type="ECO:0000256" key="1">
    <source>
        <dbReference type="SAM" id="MobiDB-lite"/>
    </source>
</evidence>
<organism evidence="2 3">
    <name type="scientific">Geothermobacter ehrlichii</name>
    <dbReference type="NCBI Taxonomy" id="213224"/>
    <lineage>
        <taxon>Bacteria</taxon>
        <taxon>Pseudomonadati</taxon>
        <taxon>Thermodesulfobacteriota</taxon>
        <taxon>Desulfuromonadia</taxon>
        <taxon>Desulfuromonadales</taxon>
        <taxon>Geothermobacteraceae</taxon>
        <taxon>Geothermobacter</taxon>
    </lineage>
</organism>
<keyword evidence="3" id="KW-1185">Reference proteome</keyword>
<evidence type="ECO:0000313" key="2">
    <source>
        <dbReference type="EMBL" id="TYO95206.1"/>
    </source>
</evidence>
<evidence type="ECO:0000313" key="3">
    <source>
        <dbReference type="Proteomes" id="UP000324159"/>
    </source>
</evidence>
<accession>A0A5D3WE88</accession>
<proteinExistence type="predicted"/>
<dbReference type="EMBL" id="VNIB01000022">
    <property type="protein sequence ID" value="TYO95206.1"/>
    <property type="molecule type" value="Genomic_DNA"/>
</dbReference>
<name>A0A5D3WE88_9BACT</name>